<proteinExistence type="predicted"/>
<organism evidence="5 6">
    <name type="scientific">Salipaludibacillus neizhouensis</name>
    <dbReference type="NCBI Taxonomy" id="885475"/>
    <lineage>
        <taxon>Bacteria</taxon>
        <taxon>Bacillati</taxon>
        <taxon>Bacillota</taxon>
        <taxon>Bacilli</taxon>
        <taxon>Bacillales</taxon>
        <taxon>Bacillaceae</taxon>
    </lineage>
</organism>
<evidence type="ECO:0000313" key="5">
    <source>
        <dbReference type="EMBL" id="RKL65823.1"/>
    </source>
</evidence>
<comment type="caution">
    <text evidence="5">The sequence shown here is derived from an EMBL/GenBank/DDBJ whole genome shotgun (WGS) entry which is preliminary data.</text>
</comment>
<dbReference type="InterPro" id="IPR003439">
    <property type="entry name" value="ABC_transporter-like_ATP-bd"/>
</dbReference>
<dbReference type="SUPFAM" id="SSF52540">
    <property type="entry name" value="P-loop containing nucleoside triphosphate hydrolases"/>
    <property type="match status" value="1"/>
</dbReference>
<evidence type="ECO:0000259" key="4">
    <source>
        <dbReference type="PROSITE" id="PS50893"/>
    </source>
</evidence>
<dbReference type="InterPro" id="IPR003593">
    <property type="entry name" value="AAA+_ATPase"/>
</dbReference>
<dbReference type="PANTHER" id="PTHR42711">
    <property type="entry name" value="ABC TRANSPORTER ATP-BINDING PROTEIN"/>
    <property type="match status" value="1"/>
</dbReference>
<dbReference type="OrthoDB" id="9776369at2"/>
<gene>
    <name evidence="5" type="ORF">CR203_18360</name>
</gene>
<protein>
    <submittedName>
        <fullName evidence="5">ABC transporter</fullName>
    </submittedName>
</protein>
<dbReference type="SMART" id="SM00382">
    <property type="entry name" value="AAA"/>
    <property type="match status" value="1"/>
</dbReference>
<keyword evidence="2" id="KW-0547">Nucleotide-binding</keyword>
<dbReference type="AlphaFoldDB" id="A0A3A9K846"/>
<evidence type="ECO:0000256" key="2">
    <source>
        <dbReference type="ARBA" id="ARBA00022741"/>
    </source>
</evidence>
<dbReference type="PANTHER" id="PTHR42711:SF19">
    <property type="entry name" value="DOXORUBICIN RESISTANCE ATP-BINDING PROTEIN DRRA"/>
    <property type="match status" value="1"/>
</dbReference>
<keyword evidence="1" id="KW-0813">Transport</keyword>
<sequence length="327" mass="36813">MTQALFEIEMVSKTYKNGTVRANEDISFVINKGEILGLLGPNGAGKSTLIKQIVAHVKPTSGEVRYEGKSVLKQLKQIAKDVAYYSQEPNSLTSLKVREAIYFTGRLRGMKRKAAKDETETLIEELELTEVANKQLKNLSGGQKRLTGLGTTLIGNAKVYIFDEPTNELDPKKRRLVWDIIQKRNRDGATVILVTHNILEAEQVVDRVAVVNHGRLLAINHVGELKDEVDQRLKCEVTTKRSFDNELLEKLKKWGTATTVSDQRFRLLISKEDAPSMLTYLNQTYGNSVLNYSIVPPSLEDVYFHIDRDQELETKEEVKSHAAAIDS</sequence>
<reference evidence="5 6" key="1">
    <citation type="submission" date="2017-10" db="EMBL/GenBank/DDBJ databases">
        <title>Bacillus sp. nov., a halophilic bacterium isolated from a Keqin Lake.</title>
        <authorList>
            <person name="Wang H."/>
        </authorList>
    </citation>
    <scope>NUCLEOTIDE SEQUENCE [LARGE SCALE GENOMIC DNA]</scope>
    <source>
        <strain evidence="5 6">KCTC 13187</strain>
    </source>
</reference>
<keyword evidence="3" id="KW-0067">ATP-binding</keyword>
<evidence type="ECO:0000313" key="6">
    <source>
        <dbReference type="Proteomes" id="UP000281498"/>
    </source>
</evidence>
<accession>A0A3A9K846</accession>
<dbReference type="InterPro" id="IPR027417">
    <property type="entry name" value="P-loop_NTPase"/>
</dbReference>
<keyword evidence="6" id="KW-1185">Reference proteome</keyword>
<dbReference type="EMBL" id="PDOE01000011">
    <property type="protein sequence ID" value="RKL65823.1"/>
    <property type="molecule type" value="Genomic_DNA"/>
</dbReference>
<dbReference type="InterPro" id="IPR050763">
    <property type="entry name" value="ABC_transporter_ATP-binding"/>
</dbReference>
<evidence type="ECO:0000256" key="1">
    <source>
        <dbReference type="ARBA" id="ARBA00022448"/>
    </source>
</evidence>
<dbReference type="Proteomes" id="UP000281498">
    <property type="component" value="Unassembled WGS sequence"/>
</dbReference>
<dbReference type="GO" id="GO:0005524">
    <property type="term" value="F:ATP binding"/>
    <property type="evidence" value="ECO:0007669"/>
    <property type="project" value="UniProtKB-KW"/>
</dbReference>
<name>A0A3A9K846_9BACI</name>
<dbReference type="PROSITE" id="PS50893">
    <property type="entry name" value="ABC_TRANSPORTER_2"/>
    <property type="match status" value="1"/>
</dbReference>
<dbReference type="GO" id="GO:0016887">
    <property type="term" value="F:ATP hydrolysis activity"/>
    <property type="evidence" value="ECO:0007669"/>
    <property type="project" value="InterPro"/>
</dbReference>
<feature type="domain" description="ABC transporter" evidence="4">
    <location>
        <begin position="6"/>
        <end position="238"/>
    </location>
</feature>
<dbReference type="Pfam" id="PF00005">
    <property type="entry name" value="ABC_tran"/>
    <property type="match status" value="1"/>
</dbReference>
<evidence type="ECO:0000256" key="3">
    <source>
        <dbReference type="ARBA" id="ARBA00022840"/>
    </source>
</evidence>
<dbReference type="Gene3D" id="3.40.50.300">
    <property type="entry name" value="P-loop containing nucleotide triphosphate hydrolases"/>
    <property type="match status" value="1"/>
</dbReference>
<dbReference type="RefSeq" id="WP_110937914.1">
    <property type="nucleotide sequence ID" value="NZ_KZ614147.1"/>
</dbReference>